<evidence type="ECO:0000259" key="5">
    <source>
        <dbReference type="PROSITE" id="PS51464"/>
    </source>
</evidence>
<dbReference type="GO" id="GO:1901135">
    <property type="term" value="P:carbohydrate derivative metabolic process"/>
    <property type="evidence" value="ECO:0007669"/>
    <property type="project" value="InterPro"/>
</dbReference>
<protein>
    <submittedName>
        <fullName evidence="6">Transcriptional regulator, RpiR family</fullName>
    </submittedName>
</protein>
<dbReference type="Pfam" id="PF01380">
    <property type="entry name" value="SIS"/>
    <property type="match status" value="1"/>
</dbReference>
<dbReference type="InterPro" id="IPR046348">
    <property type="entry name" value="SIS_dom_sf"/>
</dbReference>
<dbReference type="GO" id="GO:0003677">
    <property type="term" value="F:DNA binding"/>
    <property type="evidence" value="ECO:0007669"/>
    <property type="project" value="UniProtKB-KW"/>
</dbReference>
<dbReference type="PROSITE" id="PS51071">
    <property type="entry name" value="HTH_RPIR"/>
    <property type="match status" value="1"/>
</dbReference>
<feature type="domain" description="HTH rpiR-type" evidence="4">
    <location>
        <begin position="22"/>
        <end position="98"/>
    </location>
</feature>
<dbReference type="eggNOG" id="COG1737">
    <property type="taxonomic scope" value="Bacteria"/>
</dbReference>
<dbReference type="EMBL" id="AM420293">
    <property type="protein sequence ID" value="CAM03722.1"/>
    <property type="molecule type" value="Genomic_DNA"/>
</dbReference>
<keyword evidence="7" id="KW-1185">Reference proteome</keyword>
<dbReference type="InterPro" id="IPR000281">
    <property type="entry name" value="HTH_RpiR"/>
</dbReference>
<dbReference type="STRING" id="405948.SACE_4453"/>
<reference evidence="6 7" key="1">
    <citation type="journal article" date="2007" name="Nat. Biotechnol.">
        <title>Complete genome sequence of the erythromycin-producing bacterium Saccharopolyspora erythraea NRRL23338.</title>
        <authorList>
            <person name="Oliynyk M."/>
            <person name="Samborskyy M."/>
            <person name="Lester J.B."/>
            <person name="Mironenko T."/>
            <person name="Scott N."/>
            <person name="Dickens S."/>
            <person name="Haydock S.F."/>
            <person name="Leadlay P.F."/>
        </authorList>
    </citation>
    <scope>NUCLEOTIDE SEQUENCE [LARGE SCALE GENOMIC DNA]</scope>
    <source>
        <strain evidence="7">ATCC 11635 / DSM 40517 / JCM 4748 / NBRC 13426 / NCIMB 8594 / NRRL 2338</strain>
    </source>
</reference>
<dbReference type="AlphaFoldDB" id="A4FI47"/>
<dbReference type="HOGENOM" id="CLU_055769_1_1_11"/>
<keyword evidence="1" id="KW-0805">Transcription regulation</keyword>
<dbReference type="InterPro" id="IPR036388">
    <property type="entry name" value="WH-like_DNA-bd_sf"/>
</dbReference>
<evidence type="ECO:0000256" key="1">
    <source>
        <dbReference type="ARBA" id="ARBA00023015"/>
    </source>
</evidence>
<dbReference type="Gene3D" id="3.40.50.10490">
    <property type="entry name" value="Glucose-6-phosphate isomerase like protein, domain 1"/>
    <property type="match status" value="1"/>
</dbReference>
<dbReference type="GO" id="GO:0097367">
    <property type="term" value="F:carbohydrate derivative binding"/>
    <property type="evidence" value="ECO:0007669"/>
    <property type="project" value="InterPro"/>
</dbReference>
<dbReference type="CDD" id="cd05013">
    <property type="entry name" value="SIS_RpiR"/>
    <property type="match status" value="1"/>
</dbReference>
<dbReference type="Pfam" id="PF01418">
    <property type="entry name" value="HTH_6"/>
    <property type="match status" value="1"/>
</dbReference>
<dbReference type="KEGG" id="sen:SACE_4453"/>
<dbReference type="InterPro" id="IPR001347">
    <property type="entry name" value="SIS_dom"/>
</dbReference>
<dbReference type="InterPro" id="IPR009057">
    <property type="entry name" value="Homeodomain-like_sf"/>
</dbReference>
<sequence length="303" mass="32171">MKCAIPVALRGVREMSGDPDGFEAWLRDRVPERGLRPKGAAVLEVLLTQPRRASYASAAEAAELAGVNVATVSRTAQALGFTGWVDLQQELRARYLSSLSAPEVAAAHRTEGELGAASLRRDLESMAVLSRRLDDGLVRTIAEAIAAARRTLIVANGSYVAVGSALGHNVGLAGYQASVVRDDADLANSVSRLEPGDVLVAISFWRLYQSTVTAAEEASSRGARVFVLTDAASPALVEAAEQVVLIPAEGVAFFPSLAPGMAVAQAIVAHLSTVDPERTRRSIEAAEAQWARFGLLHRRPRRG</sequence>
<dbReference type="InterPro" id="IPR035472">
    <property type="entry name" value="RpiR-like_SIS"/>
</dbReference>
<dbReference type="PANTHER" id="PTHR30514:SF18">
    <property type="entry name" value="RPIR-FAMILY TRANSCRIPTIONAL REGULATOR"/>
    <property type="match status" value="1"/>
</dbReference>
<dbReference type="SUPFAM" id="SSF46689">
    <property type="entry name" value="Homeodomain-like"/>
    <property type="match status" value="1"/>
</dbReference>
<dbReference type="GO" id="GO:0003700">
    <property type="term" value="F:DNA-binding transcription factor activity"/>
    <property type="evidence" value="ECO:0007669"/>
    <property type="project" value="InterPro"/>
</dbReference>
<dbReference type="InterPro" id="IPR047640">
    <property type="entry name" value="RpiR-like"/>
</dbReference>
<dbReference type="PROSITE" id="PS51464">
    <property type="entry name" value="SIS"/>
    <property type="match status" value="1"/>
</dbReference>
<dbReference type="Proteomes" id="UP000006728">
    <property type="component" value="Chromosome"/>
</dbReference>
<evidence type="ECO:0000313" key="7">
    <source>
        <dbReference type="Proteomes" id="UP000006728"/>
    </source>
</evidence>
<gene>
    <name evidence="6" type="ordered locus">SACE_4453</name>
</gene>
<proteinExistence type="predicted"/>
<name>A4FI47_SACEN</name>
<evidence type="ECO:0000259" key="4">
    <source>
        <dbReference type="PROSITE" id="PS51071"/>
    </source>
</evidence>
<organism evidence="6 7">
    <name type="scientific">Saccharopolyspora erythraea (strain ATCC 11635 / DSM 40517 / JCM 4748 / NBRC 13426 / NCIMB 8594 / NRRL 2338)</name>
    <dbReference type="NCBI Taxonomy" id="405948"/>
    <lineage>
        <taxon>Bacteria</taxon>
        <taxon>Bacillati</taxon>
        <taxon>Actinomycetota</taxon>
        <taxon>Actinomycetes</taxon>
        <taxon>Pseudonocardiales</taxon>
        <taxon>Pseudonocardiaceae</taxon>
        <taxon>Saccharopolyspora</taxon>
    </lineage>
</organism>
<dbReference type="PANTHER" id="PTHR30514">
    <property type="entry name" value="GLUCOKINASE"/>
    <property type="match status" value="1"/>
</dbReference>
<evidence type="ECO:0000313" key="6">
    <source>
        <dbReference type="EMBL" id="CAM03722.1"/>
    </source>
</evidence>
<evidence type="ECO:0000256" key="3">
    <source>
        <dbReference type="ARBA" id="ARBA00023163"/>
    </source>
</evidence>
<accession>A4FI47</accession>
<dbReference type="Gene3D" id="1.10.10.10">
    <property type="entry name" value="Winged helix-like DNA-binding domain superfamily/Winged helix DNA-binding domain"/>
    <property type="match status" value="1"/>
</dbReference>
<keyword evidence="2" id="KW-0238">DNA-binding</keyword>
<keyword evidence="3" id="KW-0804">Transcription</keyword>
<feature type="domain" description="SIS" evidence="5">
    <location>
        <begin position="141"/>
        <end position="277"/>
    </location>
</feature>
<evidence type="ECO:0000256" key="2">
    <source>
        <dbReference type="ARBA" id="ARBA00023125"/>
    </source>
</evidence>
<dbReference type="SUPFAM" id="SSF53697">
    <property type="entry name" value="SIS domain"/>
    <property type="match status" value="1"/>
</dbReference>